<gene>
    <name evidence="2" type="ORF">J3492_03680</name>
</gene>
<keyword evidence="1" id="KW-0472">Membrane</keyword>
<dbReference type="RefSeq" id="WP_207990012.1">
    <property type="nucleotide sequence ID" value="NZ_JAGBKM010000004.1"/>
</dbReference>
<sequence>MTQQVTGLNSQRGASVTGIVLLLIFLVVAGKLVIAIAPAQVGDYQLTKLLSAQLKESNNNHETAKQFVERVNRQLSINAHYDTNAEDIFIFTNKKAGQLAIHKQYNVTNNFFANVDIVNRFEGDIEMATND</sequence>
<accession>A0ABS3NLT2</accession>
<evidence type="ECO:0000256" key="1">
    <source>
        <dbReference type="SAM" id="Phobius"/>
    </source>
</evidence>
<proteinExistence type="predicted"/>
<dbReference type="EMBL" id="JAGBKM010000004">
    <property type="protein sequence ID" value="MBO1530313.1"/>
    <property type="molecule type" value="Genomic_DNA"/>
</dbReference>
<dbReference type="Pfam" id="PF16137">
    <property type="entry name" value="DUF4845"/>
    <property type="match status" value="1"/>
</dbReference>
<keyword evidence="3" id="KW-1185">Reference proteome</keyword>
<evidence type="ECO:0000313" key="3">
    <source>
        <dbReference type="Proteomes" id="UP000664554"/>
    </source>
</evidence>
<feature type="transmembrane region" description="Helical" evidence="1">
    <location>
        <begin position="16"/>
        <end position="39"/>
    </location>
</feature>
<name>A0ABS3NLT2_9GAMM</name>
<comment type="caution">
    <text evidence="2">The sequence shown here is derived from an EMBL/GenBank/DDBJ whole genome shotgun (WGS) entry which is preliminary data.</text>
</comment>
<keyword evidence="1" id="KW-1133">Transmembrane helix</keyword>
<organism evidence="2 3">
    <name type="scientific">Psychrobacter coccoides</name>
    <dbReference type="NCBI Taxonomy" id="2818440"/>
    <lineage>
        <taxon>Bacteria</taxon>
        <taxon>Pseudomonadati</taxon>
        <taxon>Pseudomonadota</taxon>
        <taxon>Gammaproteobacteria</taxon>
        <taxon>Moraxellales</taxon>
        <taxon>Moraxellaceae</taxon>
        <taxon>Psychrobacter</taxon>
    </lineage>
</organism>
<dbReference type="Proteomes" id="UP000664554">
    <property type="component" value="Unassembled WGS sequence"/>
</dbReference>
<reference evidence="2 3" key="1">
    <citation type="submission" date="2021-03" db="EMBL/GenBank/DDBJ databases">
        <authorList>
            <person name="Shang D.-D."/>
            <person name="Du Z.-J."/>
            <person name="Chen G.-J."/>
        </authorList>
    </citation>
    <scope>NUCLEOTIDE SEQUENCE [LARGE SCALE GENOMIC DNA]</scope>
    <source>
        <strain evidence="2 3">F1192</strain>
    </source>
</reference>
<dbReference type="InterPro" id="IPR032314">
    <property type="entry name" value="DUF4845"/>
</dbReference>
<evidence type="ECO:0000313" key="2">
    <source>
        <dbReference type="EMBL" id="MBO1530313.1"/>
    </source>
</evidence>
<keyword evidence="1" id="KW-0812">Transmembrane</keyword>
<protein>
    <submittedName>
        <fullName evidence="2">DUF4845 domain-containing protein</fullName>
    </submittedName>
</protein>